<proteinExistence type="predicted"/>
<dbReference type="PROSITE" id="PS00893">
    <property type="entry name" value="NUDIX_BOX"/>
    <property type="match status" value="1"/>
</dbReference>
<evidence type="ECO:0000256" key="1">
    <source>
        <dbReference type="ARBA" id="ARBA00022801"/>
    </source>
</evidence>
<dbReference type="InterPro" id="IPR020084">
    <property type="entry name" value="NUDIX_hydrolase_CS"/>
</dbReference>
<protein>
    <submittedName>
        <fullName evidence="3">NUDIX domain-containing protein</fullName>
    </submittedName>
</protein>
<organism evidence="3 4">
    <name type="scientific">Lacisediminihabitans profunda</name>
    <dbReference type="NCBI Taxonomy" id="2594790"/>
    <lineage>
        <taxon>Bacteria</taxon>
        <taxon>Bacillati</taxon>
        <taxon>Actinomycetota</taxon>
        <taxon>Actinomycetes</taxon>
        <taxon>Micrococcales</taxon>
        <taxon>Microbacteriaceae</taxon>
        <taxon>Lacisediminihabitans</taxon>
    </lineage>
</organism>
<dbReference type="GO" id="GO:0004081">
    <property type="term" value="F:bis(5'-nucleosyl)-tetraphosphatase (asymmetrical) activity"/>
    <property type="evidence" value="ECO:0007669"/>
    <property type="project" value="TreeGrafter"/>
</dbReference>
<evidence type="ECO:0000259" key="2">
    <source>
        <dbReference type="PROSITE" id="PS51462"/>
    </source>
</evidence>
<dbReference type="SUPFAM" id="SSF55811">
    <property type="entry name" value="Nudix"/>
    <property type="match status" value="1"/>
</dbReference>
<reference evidence="3 4" key="1">
    <citation type="submission" date="2019-08" db="EMBL/GenBank/DDBJ databases">
        <title>Bacterial whole genome sequence for Glaciihabitans sp. CHu50b-6-2.</title>
        <authorList>
            <person name="Jin L."/>
        </authorList>
    </citation>
    <scope>NUCLEOTIDE SEQUENCE [LARGE SCALE GENOMIC DNA]</scope>
    <source>
        <strain evidence="3 4">CHu50b-6-2</strain>
    </source>
</reference>
<evidence type="ECO:0000313" key="4">
    <source>
        <dbReference type="Proteomes" id="UP000321379"/>
    </source>
</evidence>
<dbReference type="GO" id="GO:0006167">
    <property type="term" value="P:AMP biosynthetic process"/>
    <property type="evidence" value="ECO:0007669"/>
    <property type="project" value="TreeGrafter"/>
</dbReference>
<gene>
    <name evidence="3" type="ORF">FVP33_05280</name>
</gene>
<dbReference type="Proteomes" id="UP000321379">
    <property type="component" value="Unassembled WGS sequence"/>
</dbReference>
<dbReference type="PANTHER" id="PTHR21340">
    <property type="entry name" value="DIADENOSINE 5,5-P1,P4-TETRAPHOSPHATE PYROPHOSPHOHYDROLASE MUTT"/>
    <property type="match status" value="1"/>
</dbReference>
<dbReference type="Gene3D" id="3.90.79.10">
    <property type="entry name" value="Nucleoside Triphosphate Pyrophosphohydrolase"/>
    <property type="match status" value="1"/>
</dbReference>
<dbReference type="AlphaFoldDB" id="A0A5C8USY9"/>
<dbReference type="EMBL" id="VRMG01000005">
    <property type="protein sequence ID" value="TXN31010.1"/>
    <property type="molecule type" value="Genomic_DNA"/>
</dbReference>
<dbReference type="InterPro" id="IPR015797">
    <property type="entry name" value="NUDIX_hydrolase-like_dom_sf"/>
</dbReference>
<dbReference type="Pfam" id="PF00293">
    <property type="entry name" value="NUDIX"/>
    <property type="match status" value="1"/>
</dbReference>
<comment type="caution">
    <text evidence="3">The sequence shown here is derived from an EMBL/GenBank/DDBJ whole genome shotgun (WGS) entry which is preliminary data.</text>
</comment>
<sequence>MRSCGLLLYRRSDAGALEVFIGHMGGPFWAKKDLAAWSIPKGIAEDGEHDLDTALREFEEETGRPAPQAEWRPLGEFPQPSRKILVVFAGEAEFDADHIASNLFELEWPPRSGRIQRFPEIDRARWVPIHEARDLVVKGQVAPLEALAALLAR</sequence>
<dbReference type="CDD" id="cd04662">
    <property type="entry name" value="NUDIX_Hydrolase"/>
    <property type="match status" value="1"/>
</dbReference>
<keyword evidence="1" id="KW-0378">Hydrolase</keyword>
<keyword evidence="4" id="KW-1185">Reference proteome</keyword>
<dbReference type="GO" id="GO:0006754">
    <property type="term" value="P:ATP biosynthetic process"/>
    <property type="evidence" value="ECO:0007669"/>
    <property type="project" value="TreeGrafter"/>
</dbReference>
<evidence type="ECO:0000313" key="3">
    <source>
        <dbReference type="EMBL" id="TXN31010.1"/>
    </source>
</evidence>
<dbReference type="RefSeq" id="WP_147782596.1">
    <property type="nucleotide sequence ID" value="NZ_VRMG01000005.1"/>
</dbReference>
<dbReference type="PROSITE" id="PS51462">
    <property type="entry name" value="NUDIX"/>
    <property type="match status" value="1"/>
</dbReference>
<name>A0A5C8USY9_9MICO</name>
<dbReference type="InterPro" id="IPR051325">
    <property type="entry name" value="Nudix_hydrolase_domain"/>
</dbReference>
<dbReference type="InterPro" id="IPR000086">
    <property type="entry name" value="NUDIX_hydrolase_dom"/>
</dbReference>
<feature type="domain" description="Nudix hydrolase" evidence="2">
    <location>
        <begin position="1"/>
        <end position="149"/>
    </location>
</feature>
<dbReference type="PANTHER" id="PTHR21340:SF7">
    <property type="entry name" value="NUDIX HYDROLASE DOMAIN-CONTAINING PROTEIN"/>
    <property type="match status" value="1"/>
</dbReference>
<accession>A0A5C8USY9</accession>